<feature type="region of interest" description="Disordered" evidence="1">
    <location>
        <begin position="270"/>
        <end position="300"/>
    </location>
</feature>
<feature type="region of interest" description="Disordered" evidence="1">
    <location>
        <begin position="1"/>
        <end position="47"/>
    </location>
</feature>
<dbReference type="EMBL" id="ML145084">
    <property type="protein sequence ID" value="TBU65351.1"/>
    <property type="molecule type" value="Genomic_DNA"/>
</dbReference>
<evidence type="ECO:0000313" key="3">
    <source>
        <dbReference type="Proteomes" id="UP000292082"/>
    </source>
</evidence>
<evidence type="ECO:0000256" key="1">
    <source>
        <dbReference type="SAM" id="MobiDB-lite"/>
    </source>
</evidence>
<dbReference type="Proteomes" id="UP000292082">
    <property type="component" value="Unassembled WGS sequence"/>
</dbReference>
<feature type="compositionally biased region" description="Polar residues" evidence="1">
    <location>
        <begin position="1"/>
        <end position="12"/>
    </location>
</feature>
<sequence length="330" mass="36150">MYLEWGSNSSTPGKEHGQSAPQYQWHHYQPENATQARQPTESPSMDAAAVGYDRGDLANVPRAIERAMDIWSATPHQNPLYLLFLGLAELGIDLDVIQQELVKPYLYHCSRCSKWYRDDDNGPKACIVSHSQPFIIPDPYDPSDGPGVCHTRYYTCCGTIVRTHSSRAIDGDGVCYVGPHTPFEEPDAQGQLDDQAHLHPYALARPPAEPAMDVPPAPAPHPTFWPAGDVGATIPHPHQPTPAMVNPAASVASKPVCASPVFPAPTRAGTHLDAAPWRPGLHVPSSDQTRSASPRPSPKIYTTLPWKESSLYHPPGWIEVPASLREQSFM</sequence>
<keyword evidence="3" id="KW-1185">Reference proteome</keyword>
<proteinExistence type="predicted"/>
<reference evidence="2 3" key="1">
    <citation type="submission" date="2019-01" db="EMBL/GenBank/DDBJ databases">
        <title>Draft genome sequences of three monokaryotic isolates of the white-rot basidiomycete fungus Dichomitus squalens.</title>
        <authorList>
            <consortium name="DOE Joint Genome Institute"/>
            <person name="Lopez S.C."/>
            <person name="Andreopoulos B."/>
            <person name="Pangilinan J."/>
            <person name="Lipzen A."/>
            <person name="Riley R."/>
            <person name="Ahrendt S."/>
            <person name="Ng V."/>
            <person name="Barry K."/>
            <person name="Daum C."/>
            <person name="Grigoriev I.V."/>
            <person name="Hilden K.S."/>
            <person name="Makela M.R."/>
            <person name="de Vries R.P."/>
        </authorList>
    </citation>
    <scope>NUCLEOTIDE SEQUENCE [LARGE SCALE GENOMIC DNA]</scope>
    <source>
        <strain evidence="2 3">CBS 464.89</strain>
    </source>
</reference>
<feature type="compositionally biased region" description="Polar residues" evidence="1">
    <location>
        <begin position="31"/>
        <end position="43"/>
    </location>
</feature>
<feature type="compositionally biased region" description="Polar residues" evidence="1">
    <location>
        <begin position="285"/>
        <end position="294"/>
    </location>
</feature>
<dbReference type="AlphaFoldDB" id="A0A4Q9QDY3"/>
<protein>
    <submittedName>
        <fullName evidence="2">Uncharacterized protein</fullName>
    </submittedName>
</protein>
<gene>
    <name evidence="2" type="ORF">BD310DRAFT_911206</name>
</gene>
<evidence type="ECO:0000313" key="2">
    <source>
        <dbReference type="EMBL" id="TBU65351.1"/>
    </source>
</evidence>
<organism evidence="2 3">
    <name type="scientific">Dichomitus squalens</name>
    <dbReference type="NCBI Taxonomy" id="114155"/>
    <lineage>
        <taxon>Eukaryota</taxon>
        <taxon>Fungi</taxon>
        <taxon>Dikarya</taxon>
        <taxon>Basidiomycota</taxon>
        <taxon>Agaricomycotina</taxon>
        <taxon>Agaricomycetes</taxon>
        <taxon>Polyporales</taxon>
        <taxon>Polyporaceae</taxon>
        <taxon>Dichomitus</taxon>
    </lineage>
</organism>
<name>A0A4Q9QDY3_9APHY</name>
<accession>A0A4Q9QDY3</accession>